<dbReference type="KEGG" id="puo:RZN69_17535"/>
<dbReference type="Proteomes" id="UP001304300">
    <property type="component" value="Chromosome"/>
</dbReference>
<dbReference type="KEGG" id="puo:RZN69_18025"/>
<name>A0AAQ3LEI2_9BACT</name>
<dbReference type="EMBL" id="CP136920">
    <property type="protein sequence ID" value="WOO40425.1"/>
    <property type="molecule type" value="Genomic_DNA"/>
</dbReference>
<evidence type="ECO:0000313" key="5">
    <source>
        <dbReference type="Proteomes" id="UP001304300"/>
    </source>
</evidence>
<dbReference type="KEGG" id="puo:RZN69_17290"/>
<dbReference type="EMBL" id="CP136920">
    <property type="protein sequence ID" value="WOO40474.1"/>
    <property type="molecule type" value="Genomic_DNA"/>
</dbReference>
<keyword evidence="5" id="KW-1185">Reference proteome</keyword>
<dbReference type="AlphaFoldDB" id="A0AAQ3LEI2"/>
<dbReference type="EMBL" id="CP136920">
    <property type="protein sequence ID" value="WOO40523.1"/>
    <property type="molecule type" value="Genomic_DNA"/>
</dbReference>
<organism evidence="3 5">
    <name type="scientific">Rubellicoccus peritrichatus</name>
    <dbReference type="NCBI Taxonomy" id="3080537"/>
    <lineage>
        <taxon>Bacteria</taxon>
        <taxon>Pseudomonadati</taxon>
        <taxon>Verrucomicrobiota</taxon>
        <taxon>Opitutia</taxon>
        <taxon>Puniceicoccales</taxon>
        <taxon>Cerasicoccaceae</taxon>
        <taxon>Rubellicoccus</taxon>
    </lineage>
</organism>
<accession>A0AAQ3LEI2</accession>
<evidence type="ECO:0000313" key="1">
    <source>
        <dbReference type="EMBL" id="WOO40376.1"/>
    </source>
</evidence>
<dbReference type="EMBL" id="CP136920">
    <property type="protein sequence ID" value="WOO40376.1"/>
    <property type="molecule type" value="Genomic_DNA"/>
</dbReference>
<evidence type="ECO:0000313" key="2">
    <source>
        <dbReference type="EMBL" id="WOO40425.1"/>
    </source>
</evidence>
<proteinExistence type="predicted"/>
<evidence type="ECO:0000313" key="3">
    <source>
        <dbReference type="EMBL" id="WOO40474.1"/>
    </source>
</evidence>
<gene>
    <name evidence="1" type="ORF">RZN69_17290</name>
    <name evidence="2" type="ORF">RZN69_17535</name>
    <name evidence="3" type="ORF">RZN69_17780</name>
    <name evidence="4" type="ORF">RZN69_18025</name>
</gene>
<sequence length="99" mass="10926">MSLPEHMEKVGSKGDPITAPYVMTRVCMAAPLVGEERAWSMPFGLLCWMTDSNVEAQGGELKFAPDDATLIEWDEQAKQAEETGRRLLAERQGKAFPNG</sequence>
<dbReference type="RefSeq" id="WP_317832592.1">
    <property type="nucleotide sequence ID" value="NZ_CP136920.1"/>
</dbReference>
<dbReference type="KEGG" id="puo:RZN69_17780"/>
<protein>
    <submittedName>
        <fullName evidence="3">Uncharacterized protein</fullName>
    </submittedName>
</protein>
<reference evidence="3 5" key="1">
    <citation type="submission" date="2023-10" db="EMBL/GenBank/DDBJ databases">
        <title>Rubellicoccus peritrichatus gen. nov., sp. nov., isolated from an algae of coral reef tank.</title>
        <authorList>
            <person name="Luo J."/>
        </authorList>
    </citation>
    <scope>NUCLEOTIDE SEQUENCE [LARGE SCALE GENOMIC DNA]</scope>
    <source>
        <strain evidence="3 5">CR14</strain>
    </source>
</reference>
<evidence type="ECO:0000313" key="4">
    <source>
        <dbReference type="EMBL" id="WOO40523.1"/>
    </source>
</evidence>